<dbReference type="Pfam" id="PF00486">
    <property type="entry name" value="Trans_reg_C"/>
    <property type="match status" value="1"/>
</dbReference>
<dbReference type="PANTHER" id="PTHR48111:SF49">
    <property type="entry name" value="HEME RESPONSE REGULATOR HSSR"/>
    <property type="match status" value="1"/>
</dbReference>
<dbReference type="eggNOG" id="COG0745">
    <property type="taxonomic scope" value="Bacteria"/>
</dbReference>
<keyword evidence="3" id="KW-0963">Cytoplasm</keyword>
<evidence type="ECO:0000256" key="12">
    <source>
        <dbReference type="PROSITE-ProRule" id="PRU00169"/>
    </source>
</evidence>
<sequence>MIGGREMFSILVAEDDYSLRELMSDFLSDNGYQVYRAKDGAEALIQIERSHIDLMICDIMMPELDGYGLTRELREAGFDLPVIMVTARETLEDKHMGFLAGTDDYMVKPIDFEELLWRVSALLRRAQIASGHTLEIGGIKLDYDALSVTTEQGTDVLPKKEFQLLFKLLNTPGKTFTRQQLMDDIWGLDSDADERTVDVHIKRLREKFGGFSQFKIVTVRGLGYRAEKLI</sequence>
<comment type="function">
    <text evidence="10">Member of the two-component regulatory system HssS/HssR involved in intracellular heme homeostasis and tempering of staphylococcal virulence. Phosphorylated HssR binds to a direct repeat sequence within hrtAB promoter and activates the expression of hrtAB, an efflux pump, in response to extracellular heme, hemin, hemoglobin or blood.</text>
</comment>
<dbReference type="PANTHER" id="PTHR48111">
    <property type="entry name" value="REGULATOR OF RPOS"/>
    <property type="match status" value="1"/>
</dbReference>
<dbReference type="InterPro" id="IPR036388">
    <property type="entry name" value="WH-like_DNA-bd_sf"/>
</dbReference>
<dbReference type="InterPro" id="IPR001789">
    <property type="entry name" value="Sig_transdc_resp-reg_receiver"/>
</dbReference>
<dbReference type="InterPro" id="IPR016032">
    <property type="entry name" value="Sig_transdc_resp-reg_C-effctor"/>
</dbReference>
<dbReference type="SUPFAM" id="SSF52172">
    <property type="entry name" value="CheY-like"/>
    <property type="match status" value="1"/>
</dbReference>
<accession>B0P9W0</accession>
<dbReference type="HOGENOM" id="CLU_000445_30_3_9"/>
<evidence type="ECO:0000256" key="13">
    <source>
        <dbReference type="PROSITE-ProRule" id="PRU01091"/>
    </source>
</evidence>
<evidence type="ECO:0000256" key="3">
    <source>
        <dbReference type="ARBA" id="ARBA00022490"/>
    </source>
</evidence>
<dbReference type="Pfam" id="PF00072">
    <property type="entry name" value="Response_reg"/>
    <property type="match status" value="1"/>
</dbReference>
<dbReference type="Gene3D" id="3.40.50.2300">
    <property type="match status" value="1"/>
</dbReference>
<evidence type="ECO:0000256" key="1">
    <source>
        <dbReference type="ARBA" id="ARBA00004496"/>
    </source>
</evidence>
<dbReference type="InterPro" id="IPR039420">
    <property type="entry name" value="WalR-like"/>
</dbReference>
<reference evidence="16" key="1">
    <citation type="submission" date="2007-11" db="EMBL/GenBank/DDBJ databases">
        <authorList>
            <person name="Fulton L."/>
            <person name="Clifton S."/>
            <person name="Fulton B."/>
            <person name="Xu J."/>
            <person name="Minx P."/>
            <person name="Pepin K.H."/>
            <person name="Johnson M."/>
            <person name="Thiruvilangam P."/>
            <person name="Bhonagiri V."/>
            <person name="Nash W.E."/>
            <person name="Mardis E.R."/>
            <person name="Wilson R.K."/>
        </authorList>
    </citation>
    <scope>NUCLEOTIDE SEQUENCE [LARGE SCALE GENOMIC DNA]</scope>
    <source>
        <strain evidence="16">DSM 17241</strain>
    </source>
</reference>
<organism evidence="16 17">
    <name type="scientific">Anaerotruncus colihominis DSM 17241</name>
    <dbReference type="NCBI Taxonomy" id="445972"/>
    <lineage>
        <taxon>Bacteria</taxon>
        <taxon>Bacillati</taxon>
        <taxon>Bacillota</taxon>
        <taxon>Clostridia</taxon>
        <taxon>Eubacteriales</taxon>
        <taxon>Oscillospiraceae</taxon>
        <taxon>Anaerotruncus</taxon>
    </lineage>
</organism>
<evidence type="ECO:0000256" key="5">
    <source>
        <dbReference type="ARBA" id="ARBA00023026"/>
    </source>
</evidence>
<name>B0P9W0_9FIRM</name>
<dbReference type="InterPro" id="IPR001867">
    <property type="entry name" value="OmpR/PhoB-type_DNA-bd"/>
</dbReference>
<dbReference type="AlphaFoldDB" id="B0P9W0"/>
<reference evidence="16" key="2">
    <citation type="submission" date="2013-09" db="EMBL/GenBank/DDBJ databases">
        <title>Draft genome sequence of Anaerotruncus colihominis(DSM 17241).</title>
        <authorList>
            <person name="Sudarsanam P."/>
            <person name="Ley R."/>
            <person name="Guruge J."/>
            <person name="Turnbaugh P.J."/>
            <person name="Mahowald M."/>
            <person name="Liep D."/>
            <person name="Gordon J."/>
        </authorList>
    </citation>
    <scope>NUCLEOTIDE SEQUENCE</scope>
    <source>
        <strain evidence="16">DSM 17241</strain>
    </source>
</reference>
<dbReference type="CDD" id="cd00383">
    <property type="entry name" value="trans_reg_C"/>
    <property type="match status" value="1"/>
</dbReference>
<dbReference type="GO" id="GO:0032993">
    <property type="term" value="C:protein-DNA complex"/>
    <property type="evidence" value="ECO:0007669"/>
    <property type="project" value="TreeGrafter"/>
</dbReference>
<evidence type="ECO:0000256" key="9">
    <source>
        <dbReference type="ARBA" id="ARBA00024867"/>
    </source>
</evidence>
<evidence type="ECO:0000313" key="16">
    <source>
        <dbReference type="EMBL" id="EDS11638.1"/>
    </source>
</evidence>
<evidence type="ECO:0000256" key="10">
    <source>
        <dbReference type="ARBA" id="ARBA00037471"/>
    </source>
</evidence>
<keyword evidence="4" id="KW-0805">Transcription regulation</keyword>
<comment type="subcellular location">
    <subcellularLocation>
        <location evidence="1">Cytoplasm</location>
    </subcellularLocation>
</comment>
<dbReference type="Gene3D" id="1.10.10.10">
    <property type="entry name" value="Winged helix-like DNA-binding domain superfamily/Winged helix DNA-binding domain"/>
    <property type="match status" value="1"/>
</dbReference>
<comment type="function">
    <text evidence="9">May play the central regulatory role in sporulation. It may be an element of the effector pathway responsible for the activation of sporulation genes in response to nutritional stress. Spo0A may act in concert with spo0H (a sigma factor) to control the expression of some genes that are critical to the sporulation process.</text>
</comment>
<keyword evidence="6 13" id="KW-0238">DNA-binding</keyword>
<proteinExistence type="predicted"/>
<evidence type="ECO:0000256" key="2">
    <source>
        <dbReference type="ARBA" id="ARBA00018672"/>
    </source>
</evidence>
<feature type="domain" description="Response regulatory" evidence="14">
    <location>
        <begin position="9"/>
        <end position="123"/>
    </location>
</feature>
<feature type="domain" description="OmpR/PhoB-type" evidence="15">
    <location>
        <begin position="131"/>
        <end position="228"/>
    </location>
</feature>
<dbReference type="GO" id="GO:0000156">
    <property type="term" value="F:phosphorelay response regulator activity"/>
    <property type="evidence" value="ECO:0007669"/>
    <property type="project" value="TreeGrafter"/>
</dbReference>
<dbReference type="SUPFAM" id="SSF46894">
    <property type="entry name" value="C-terminal effector domain of the bipartite response regulators"/>
    <property type="match status" value="1"/>
</dbReference>
<dbReference type="GO" id="GO:0005829">
    <property type="term" value="C:cytosol"/>
    <property type="evidence" value="ECO:0007669"/>
    <property type="project" value="TreeGrafter"/>
</dbReference>
<protein>
    <recommendedName>
        <fullName evidence="11">Heme response regulator HssR</fullName>
    </recommendedName>
    <alternativeName>
        <fullName evidence="2">Stage 0 sporulation protein A homolog</fullName>
    </alternativeName>
</protein>
<dbReference type="InterPro" id="IPR011006">
    <property type="entry name" value="CheY-like_superfamily"/>
</dbReference>
<dbReference type="PROSITE" id="PS50110">
    <property type="entry name" value="RESPONSE_REGULATORY"/>
    <property type="match status" value="1"/>
</dbReference>
<evidence type="ECO:0000313" key="17">
    <source>
        <dbReference type="Proteomes" id="UP000003803"/>
    </source>
</evidence>
<keyword evidence="12" id="KW-0597">Phosphoprotein</keyword>
<evidence type="ECO:0000256" key="4">
    <source>
        <dbReference type="ARBA" id="ARBA00023015"/>
    </source>
</evidence>
<dbReference type="PROSITE" id="PS51755">
    <property type="entry name" value="OMPR_PHOB"/>
    <property type="match status" value="1"/>
</dbReference>
<evidence type="ECO:0000259" key="15">
    <source>
        <dbReference type="PROSITE" id="PS51755"/>
    </source>
</evidence>
<keyword evidence="7" id="KW-0010">Activator</keyword>
<dbReference type="Proteomes" id="UP000003803">
    <property type="component" value="Unassembled WGS sequence"/>
</dbReference>
<feature type="DNA-binding region" description="OmpR/PhoB-type" evidence="13">
    <location>
        <begin position="131"/>
        <end position="228"/>
    </location>
</feature>
<dbReference type="SMART" id="SM00448">
    <property type="entry name" value="REC"/>
    <property type="match status" value="1"/>
</dbReference>
<evidence type="ECO:0000256" key="11">
    <source>
        <dbReference type="ARBA" id="ARBA00039976"/>
    </source>
</evidence>
<keyword evidence="5" id="KW-0843">Virulence</keyword>
<keyword evidence="17" id="KW-1185">Reference proteome</keyword>
<evidence type="ECO:0000256" key="6">
    <source>
        <dbReference type="ARBA" id="ARBA00023125"/>
    </source>
</evidence>
<dbReference type="EMBL" id="ABGD02000012">
    <property type="protein sequence ID" value="EDS11638.1"/>
    <property type="molecule type" value="Genomic_DNA"/>
</dbReference>
<dbReference type="GO" id="GO:0006355">
    <property type="term" value="P:regulation of DNA-templated transcription"/>
    <property type="evidence" value="ECO:0007669"/>
    <property type="project" value="InterPro"/>
</dbReference>
<dbReference type="STRING" id="169435.ERS852551_01065"/>
<keyword evidence="8" id="KW-0804">Transcription</keyword>
<dbReference type="CDD" id="cd17574">
    <property type="entry name" value="REC_OmpR"/>
    <property type="match status" value="1"/>
</dbReference>
<dbReference type="SMART" id="SM00862">
    <property type="entry name" value="Trans_reg_C"/>
    <property type="match status" value="1"/>
</dbReference>
<gene>
    <name evidence="16" type="ORF">ANACOL_01529</name>
</gene>
<dbReference type="GO" id="GO:0000976">
    <property type="term" value="F:transcription cis-regulatory region binding"/>
    <property type="evidence" value="ECO:0007669"/>
    <property type="project" value="TreeGrafter"/>
</dbReference>
<evidence type="ECO:0000259" key="14">
    <source>
        <dbReference type="PROSITE" id="PS50110"/>
    </source>
</evidence>
<comment type="caution">
    <text evidence="16">The sequence shown here is derived from an EMBL/GenBank/DDBJ whole genome shotgun (WGS) entry which is preliminary data.</text>
</comment>
<evidence type="ECO:0000256" key="8">
    <source>
        <dbReference type="ARBA" id="ARBA00023163"/>
    </source>
</evidence>
<feature type="modified residue" description="4-aspartylphosphate" evidence="12">
    <location>
        <position position="58"/>
    </location>
</feature>
<evidence type="ECO:0000256" key="7">
    <source>
        <dbReference type="ARBA" id="ARBA00023159"/>
    </source>
</evidence>